<keyword evidence="4" id="KW-1185">Reference proteome</keyword>
<sequence length="651" mass="69771">MREYQRTSYDAVPVEEQFPDPSPVIVSPLHPATIESPAVEEKEPNKLQPQPLETSSVYRHLRLAFDIIVGSIALLFTIFGIWVYRLDGHPAGPGSTGSKLYNVSQYAPTIFPVLFAAVAGGSMKSIASWRIQTRRGATVGLLEQCLGSQTISGALLTQIRLGMLNVFAVLTIVLWCLSPLGSQASLRVISIVASYPSSPINLTTMNTFTAYGYGYAEGRSEAVTAVADPVIASIMAASLLGTRNQDLWGNVRFPAIEKNTNSEWMDILQTNNLSYASLVGTPVNNMASSGNTSFTLPGSYLSVSCSKFGISNETKFINYTSSDAPTPNNGVDCTWASSKGGTQYQIAISKPCSGVSASMASGTRPARKLIWESQVEYTSGDNEDAGWTLAECDLTTTYVDANVSCTGSTSGSSSASTCNLSSVRRSPTPQYNHNWTVFDFDNVAAQSVLTLLTGLFPYSQLSGGYQPIVAYLADPYHAVIGTTLMPTYTVGREVFEIRLAQLLNPVLYIGIGAPAFTGSYNASLSPWAASTLKIGANATIQQDVVQCSRAWLGVLILASVTIFMCAIVGAVLRFITLMPDVLGSISVAFLHNRTTDVPGSSTWSSDEWAKNTRDKTLYLGDVEPGAEVGCIALATSAEDVDVHPVKGRYYV</sequence>
<protein>
    <submittedName>
        <fullName evidence="3">Uncharacterized protein</fullName>
    </submittedName>
</protein>
<keyword evidence="2" id="KW-1133">Transmembrane helix</keyword>
<dbReference type="Proteomes" id="UP000249402">
    <property type="component" value="Unassembled WGS sequence"/>
</dbReference>
<reference evidence="3 4" key="1">
    <citation type="submission" date="2018-02" db="EMBL/GenBank/DDBJ databases">
        <title>The genomes of Aspergillus section Nigri reveals drivers in fungal speciation.</title>
        <authorList>
            <consortium name="DOE Joint Genome Institute"/>
            <person name="Vesth T.C."/>
            <person name="Nybo J."/>
            <person name="Theobald S."/>
            <person name="Brandl J."/>
            <person name="Frisvad J.C."/>
            <person name="Nielsen K.F."/>
            <person name="Lyhne E.K."/>
            <person name="Kogle M.E."/>
            <person name="Kuo A."/>
            <person name="Riley R."/>
            <person name="Clum A."/>
            <person name="Nolan M."/>
            <person name="Lipzen A."/>
            <person name="Salamov A."/>
            <person name="Henrissat B."/>
            <person name="Wiebenga A."/>
            <person name="De vries R.P."/>
            <person name="Grigoriev I.V."/>
            <person name="Mortensen U.H."/>
            <person name="Andersen M.R."/>
            <person name="Baker S.E."/>
        </authorList>
    </citation>
    <scope>NUCLEOTIDE SEQUENCE [LARGE SCALE GENOMIC DNA]</scope>
    <source>
        <strain evidence="3 4">CBS 121593</strain>
    </source>
</reference>
<organism evidence="3 4">
    <name type="scientific">Aspergillus ibericus CBS 121593</name>
    <dbReference type="NCBI Taxonomy" id="1448316"/>
    <lineage>
        <taxon>Eukaryota</taxon>
        <taxon>Fungi</taxon>
        <taxon>Dikarya</taxon>
        <taxon>Ascomycota</taxon>
        <taxon>Pezizomycotina</taxon>
        <taxon>Eurotiomycetes</taxon>
        <taxon>Eurotiomycetidae</taxon>
        <taxon>Eurotiales</taxon>
        <taxon>Aspergillaceae</taxon>
        <taxon>Aspergillus</taxon>
        <taxon>Aspergillus subgen. Circumdati</taxon>
    </lineage>
</organism>
<accession>A0A395GV47</accession>
<dbReference type="STRING" id="1448316.A0A395GV47"/>
<evidence type="ECO:0000313" key="3">
    <source>
        <dbReference type="EMBL" id="RAK98888.1"/>
    </source>
</evidence>
<name>A0A395GV47_9EURO</name>
<feature type="region of interest" description="Disordered" evidence="1">
    <location>
        <begin position="1"/>
        <end position="24"/>
    </location>
</feature>
<gene>
    <name evidence="3" type="ORF">BO80DRAFT_426992</name>
</gene>
<keyword evidence="2" id="KW-0812">Transmembrane</keyword>
<feature type="transmembrane region" description="Helical" evidence="2">
    <location>
        <begin position="550"/>
        <end position="575"/>
    </location>
</feature>
<dbReference type="AlphaFoldDB" id="A0A395GV47"/>
<evidence type="ECO:0000313" key="4">
    <source>
        <dbReference type="Proteomes" id="UP000249402"/>
    </source>
</evidence>
<feature type="transmembrane region" description="Helical" evidence="2">
    <location>
        <begin position="161"/>
        <end position="181"/>
    </location>
</feature>
<dbReference type="RefSeq" id="XP_025573216.1">
    <property type="nucleotide sequence ID" value="XM_025719899.1"/>
</dbReference>
<keyword evidence="2" id="KW-0472">Membrane</keyword>
<feature type="transmembrane region" description="Helical" evidence="2">
    <location>
        <begin position="106"/>
        <end position="127"/>
    </location>
</feature>
<dbReference type="GeneID" id="37224764"/>
<evidence type="ECO:0000256" key="1">
    <source>
        <dbReference type="SAM" id="MobiDB-lite"/>
    </source>
</evidence>
<dbReference type="OrthoDB" id="3692311at2759"/>
<dbReference type="EMBL" id="KZ824450">
    <property type="protein sequence ID" value="RAK98888.1"/>
    <property type="molecule type" value="Genomic_DNA"/>
</dbReference>
<dbReference type="VEuPathDB" id="FungiDB:BO80DRAFT_426992"/>
<feature type="transmembrane region" description="Helical" evidence="2">
    <location>
        <begin position="63"/>
        <end position="86"/>
    </location>
</feature>
<proteinExistence type="predicted"/>
<evidence type="ECO:0000256" key="2">
    <source>
        <dbReference type="SAM" id="Phobius"/>
    </source>
</evidence>